<dbReference type="AlphaFoldDB" id="A0A1H0EIH6"/>
<dbReference type="Proteomes" id="UP000199063">
    <property type="component" value="Unassembled WGS sequence"/>
</dbReference>
<accession>A0A1H0EIH6</accession>
<reference evidence="3" key="1">
    <citation type="submission" date="2016-10" db="EMBL/GenBank/DDBJ databases">
        <authorList>
            <person name="Varghese N."/>
            <person name="Submissions S."/>
        </authorList>
    </citation>
    <scope>NUCLEOTIDE SEQUENCE [LARGE SCALE GENOMIC DNA]</scope>
    <source>
        <strain evidence="3">CGMCC 4.7042</strain>
    </source>
</reference>
<dbReference type="GeneID" id="40834443"/>
<evidence type="ECO:0000313" key="2">
    <source>
        <dbReference type="EMBL" id="SDN82198.1"/>
    </source>
</evidence>
<protein>
    <submittedName>
        <fullName evidence="2">Transposase</fullName>
    </submittedName>
</protein>
<organism evidence="2 3">
    <name type="scientific">Streptomyces wuyuanensis</name>
    <dbReference type="NCBI Taxonomy" id="1196353"/>
    <lineage>
        <taxon>Bacteria</taxon>
        <taxon>Bacillati</taxon>
        <taxon>Actinomycetota</taxon>
        <taxon>Actinomycetes</taxon>
        <taxon>Kitasatosporales</taxon>
        <taxon>Streptomycetaceae</taxon>
        <taxon>Streptomyces</taxon>
    </lineage>
</organism>
<evidence type="ECO:0000313" key="3">
    <source>
        <dbReference type="Proteomes" id="UP000199063"/>
    </source>
</evidence>
<evidence type="ECO:0000256" key="1">
    <source>
        <dbReference type="SAM" id="Coils"/>
    </source>
</evidence>
<sequence>MSYPPEVRRQALDLLVVGEPVKKVAVDLGLSERTLYQWRRRYLPQLRHQRYFPDAGTELRAARRRITELETEVAVLRRATELLRDATSPKDDSRQYA</sequence>
<dbReference type="Pfam" id="PF01527">
    <property type="entry name" value="HTH_Tnp_1"/>
    <property type="match status" value="1"/>
</dbReference>
<keyword evidence="1" id="KW-0175">Coiled coil</keyword>
<dbReference type="EMBL" id="FNHI01000046">
    <property type="protein sequence ID" value="SDN82198.1"/>
    <property type="molecule type" value="Genomic_DNA"/>
</dbReference>
<dbReference type="Gene3D" id="1.10.10.60">
    <property type="entry name" value="Homeodomain-like"/>
    <property type="match status" value="1"/>
</dbReference>
<dbReference type="STRING" id="1196353.SAMN05444921_1464"/>
<name>A0A1H0EIH6_9ACTN</name>
<dbReference type="SUPFAM" id="SSF46689">
    <property type="entry name" value="Homeodomain-like"/>
    <property type="match status" value="1"/>
</dbReference>
<feature type="coiled-coil region" evidence="1">
    <location>
        <begin position="59"/>
        <end position="86"/>
    </location>
</feature>
<dbReference type="InterPro" id="IPR002514">
    <property type="entry name" value="Transposase_8"/>
</dbReference>
<keyword evidence="3" id="KW-1185">Reference proteome</keyword>
<gene>
    <name evidence="2" type="ORF">SAMN05444921_1464</name>
</gene>
<proteinExistence type="predicted"/>
<dbReference type="GO" id="GO:0004803">
    <property type="term" value="F:transposase activity"/>
    <property type="evidence" value="ECO:0007669"/>
    <property type="project" value="InterPro"/>
</dbReference>
<dbReference type="GO" id="GO:0006313">
    <property type="term" value="P:DNA transposition"/>
    <property type="evidence" value="ECO:0007669"/>
    <property type="project" value="InterPro"/>
</dbReference>
<dbReference type="RefSeq" id="WP_244529943.1">
    <property type="nucleotide sequence ID" value="NZ_FNHI01000046.1"/>
</dbReference>
<dbReference type="GO" id="GO:0003677">
    <property type="term" value="F:DNA binding"/>
    <property type="evidence" value="ECO:0007669"/>
    <property type="project" value="InterPro"/>
</dbReference>
<dbReference type="InterPro" id="IPR009057">
    <property type="entry name" value="Homeodomain-like_sf"/>
</dbReference>